<proteinExistence type="predicted"/>
<dbReference type="Pfam" id="PF00075">
    <property type="entry name" value="RNase_H"/>
    <property type="match status" value="1"/>
</dbReference>
<gene>
    <name evidence="2" type="ORF">AVEN_131262_1</name>
</gene>
<evidence type="ECO:0000259" key="1">
    <source>
        <dbReference type="PROSITE" id="PS50879"/>
    </source>
</evidence>
<protein>
    <recommendedName>
        <fullName evidence="1">RNase H type-1 domain-containing protein</fullName>
    </recommendedName>
</protein>
<evidence type="ECO:0000313" key="2">
    <source>
        <dbReference type="EMBL" id="GBN17323.1"/>
    </source>
</evidence>
<dbReference type="InterPro" id="IPR012337">
    <property type="entry name" value="RNaseH-like_sf"/>
</dbReference>
<dbReference type="InterPro" id="IPR036397">
    <property type="entry name" value="RNaseH_sf"/>
</dbReference>
<evidence type="ECO:0000313" key="3">
    <source>
        <dbReference type="Proteomes" id="UP000499080"/>
    </source>
</evidence>
<feature type="domain" description="RNase H type-1" evidence="1">
    <location>
        <begin position="1"/>
        <end position="49"/>
    </location>
</feature>
<keyword evidence="3" id="KW-1185">Reference proteome</keyword>
<dbReference type="GO" id="GO:0003676">
    <property type="term" value="F:nucleic acid binding"/>
    <property type="evidence" value="ECO:0007669"/>
    <property type="project" value="InterPro"/>
</dbReference>
<comment type="caution">
    <text evidence="2">The sequence shown here is derived from an EMBL/GenBank/DDBJ whole genome shotgun (WGS) entry which is preliminary data.</text>
</comment>
<name>A0A4Y2LTF1_ARAVE</name>
<dbReference type="InterPro" id="IPR002156">
    <property type="entry name" value="RNaseH_domain"/>
</dbReference>
<sequence>MNTGTEHEIINKIKDLPTSNPSIKINWLKAHASIQGNELADRLAKKATEKEDTHIPIPKSWIKMKLRNDSRDKMAIEMGQFRKSKAFSRHFSCVVCKKIDLYINQILKPHMEAFQSTSPIDFC</sequence>
<dbReference type="SUPFAM" id="SSF53098">
    <property type="entry name" value="Ribonuclease H-like"/>
    <property type="match status" value="1"/>
</dbReference>
<accession>A0A4Y2LTF1</accession>
<organism evidence="2 3">
    <name type="scientific">Araneus ventricosus</name>
    <name type="common">Orbweaver spider</name>
    <name type="synonym">Epeira ventricosa</name>
    <dbReference type="NCBI Taxonomy" id="182803"/>
    <lineage>
        <taxon>Eukaryota</taxon>
        <taxon>Metazoa</taxon>
        <taxon>Ecdysozoa</taxon>
        <taxon>Arthropoda</taxon>
        <taxon>Chelicerata</taxon>
        <taxon>Arachnida</taxon>
        <taxon>Araneae</taxon>
        <taxon>Araneomorphae</taxon>
        <taxon>Entelegynae</taxon>
        <taxon>Araneoidea</taxon>
        <taxon>Araneidae</taxon>
        <taxon>Araneus</taxon>
    </lineage>
</organism>
<dbReference type="AlphaFoldDB" id="A0A4Y2LTF1"/>
<dbReference type="GO" id="GO:0004523">
    <property type="term" value="F:RNA-DNA hybrid ribonuclease activity"/>
    <property type="evidence" value="ECO:0007669"/>
    <property type="project" value="InterPro"/>
</dbReference>
<dbReference type="Gene3D" id="3.30.420.10">
    <property type="entry name" value="Ribonuclease H-like superfamily/Ribonuclease H"/>
    <property type="match status" value="1"/>
</dbReference>
<dbReference type="EMBL" id="BGPR01006245">
    <property type="protein sequence ID" value="GBN17323.1"/>
    <property type="molecule type" value="Genomic_DNA"/>
</dbReference>
<reference evidence="2 3" key="1">
    <citation type="journal article" date="2019" name="Sci. Rep.">
        <title>Orb-weaving spider Araneus ventricosus genome elucidates the spidroin gene catalogue.</title>
        <authorList>
            <person name="Kono N."/>
            <person name="Nakamura H."/>
            <person name="Ohtoshi R."/>
            <person name="Moran D.A.P."/>
            <person name="Shinohara A."/>
            <person name="Yoshida Y."/>
            <person name="Fujiwara M."/>
            <person name="Mori M."/>
            <person name="Tomita M."/>
            <person name="Arakawa K."/>
        </authorList>
    </citation>
    <scope>NUCLEOTIDE SEQUENCE [LARGE SCALE GENOMIC DNA]</scope>
</reference>
<dbReference type="PROSITE" id="PS50879">
    <property type="entry name" value="RNASE_H_1"/>
    <property type="match status" value="1"/>
</dbReference>
<dbReference type="Proteomes" id="UP000499080">
    <property type="component" value="Unassembled WGS sequence"/>
</dbReference>